<comment type="caution">
    <text evidence="2">The sequence shown here is derived from an EMBL/GenBank/DDBJ whole genome shotgun (WGS) entry which is preliminary data.</text>
</comment>
<gene>
    <name evidence="2" type="ORF">SBOR_8554</name>
</gene>
<evidence type="ECO:0000313" key="2">
    <source>
        <dbReference type="EMBL" id="ESZ91060.1"/>
    </source>
</evidence>
<accession>W9C907</accession>
<organism evidence="2 3">
    <name type="scientific">Sclerotinia borealis (strain F-4128)</name>
    <dbReference type="NCBI Taxonomy" id="1432307"/>
    <lineage>
        <taxon>Eukaryota</taxon>
        <taxon>Fungi</taxon>
        <taxon>Dikarya</taxon>
        <taxon>Ascomycota</taxon>
        <taxon>Pezizomycotina</taxon>
        <taxon>Leotiomycetes</taxon>
        <taxon>Helotiales</taxon>
        <taxon>Sclerotiniaceae</taxon>
        <taxon>Sclerotinia</taxon>
    </lineage>
</organism>
<feature type="region of interest" description="Disordered" evidence="1">
    <location>
        <begin position="229"/>
        <end position="277"/>
    </location>
</feature>
<dbReference type="OrthoDB" id="3530362at2759"/>
<feature type="compositionally biased region" description="Basic and acidic residues" evidence="1">
    <location>
        <begin position="237"/>
        <end position="248"/>
    </location>
</feature>
<keyword evidence="3" id="KW-1185">Reference proteome</keyword>
<dbReference type="HOGENOM" id="CLU_1005294_0_0_1"/>
<dbReference type="AlphaFoldDB" id="W9C907"/>
<protein>
    <submittedName>
        <fullName evidence="2">Uncharacterized protein</fullName>
    </submittedName>
</protein>
<evidence type="ECO:0000256" key="1">
    <source>
        <dbReference type="SAM" id="MobiDB-lite"/>
    </source>
</evidence>
<reference evidence="2 3" key="1">
    <citation type="journal article" date="2014" name="Genome Announc.">
        <title>Draft genome sequence of Sclerotinia borealis, a psychrophilic plant pathogenic fungus.</title>
        <authorList>
            <person name="Mardanov A.V."/>
            <person name="Beletsky A.V."/>
            <person name="Kadnikov V.V."/>
            <person name="Ignatov A.N."/>
            <person name="Ravin N.V."/>
        </authorList>
    </citation>
    <scope>NUCLEOTIDE SEQUENCE [LARGE SCALE GENOMIC DNA]</scope>
    <source>
        <strain evidence="3">F-4157</strain>
    </source>
</reference>
<feature type="compositionally biased region" description="Low complexity" evidence="1">
    <location>
        <begin position="253"/>
        <end position="262"/>
    </location>
</feature>
<dbReference type="Proteomes" id="UP000019487">
    <property type="component" value="Unassembled WGS sequence"/>
</dbReference>
<evidence type="ECO:0000313" key="3">
    <source>
        <dbReference type="Proteomes" id="UP000019487"/>
    </source>
</evidence>
<sequence>MTSVVRLIYLGEDVASPKLADPNDDICASFAFKFVHSTAIVKDQSSTKVTHYGESDDYVFLTEATKEQKLKERGKKDQTIRIQDPKEVHFRPWLTRRPCRVPFGKLKDIETLGVLYTTGLKVSAKAKFLQIIAITMVERSKYNYQKWLNICLKRADDANIFKHAHETRSLKVDFKIPAPDERILDPTKGWLYDSTREDHILCCPKSGRPVFDKNGKLSWALDLKPKPRRTISLPESVPKKQEKKQETKHAKKQSTSQSESTSIPRPIAGTHRLQKIR</sequence>
<proteinExistence type="predicted"/>
<name>W9C907_SCLBF</name>
<dbReference type="EMBL" id="AYSA01000547">
    <property type="protein sequence ID" value="ESZ91060.1"/>
    <property type="molecule type" value="Genomic_DNA"/>
</dbReference>